<feature type="compositionally biased region" description="Polar residues" evidence="1">
    <location>
        <begin position="156"/>
        <end position="166"/>
    </location>
</feature>
<dbReference type="EMBL" id="JAEVFJ010000002">
    <property type="protein sequence ID" value="KAH8106924.1"/>
    <property type="molecule type" value="Genomic_DNA"/>
</dbReference>
<reference evidence="2" key="1">
    <citation type="journal article" date="2021" name="New Phytol.">
        <title>Evolutionary innovations through gain and loss of genes in the ectomycorrhizal Boletales.</title>
        <authorList>
            <person name="Wu G."/>
            <person name="Miyauchi S."/>
            <person name="Morin E."/>
            <person name="Kuo A."/>
            <person name="Drula E."/>
            <person name="Varga T."/>
            <person name="Kohler A."/>
            <person name="Feng B."/>
            <person name="Cao Y."/>
            <person name="Lipzen A."/>
            <person name="Daum C."/>
            <person name="Hundley H."/>
            <person name="Pangilinan J."/>
            <person name="Johnson J."/>
            <person name="Barry K."/>
            <person name="LaButti K."/>
            <person name="Ng V."/>
            <person name="Ahrendt S."/>
            <person name="Min B."/>
            <person name="Choi I.G."/>
            <person name="Park H."/>
            <person name="Plett J.M."/>
            <person name="Magnuson J."/>
            <person name="Spatafora J.W."/>
            <person name="Nagy L.G."/>
            <person name="Henrissat B."/>
            <person name="Grigoriev I.V."/>
            <person name="Yang Z.L."/>
            <person name="Xu J."/>
            <person name="Martin F.M."/>
        </authorList>
    </citation>
    <scope>NUCLEOTIDE SEQUENCE</scope>
    <source>
        <strain evidence="2">KKN 215</strain>
    </source>
</reference>
<gene>
    <name evidence="2" type="ORF">BXZ70DRAFT_1003819</name>
</gene>
<dbReference type="OrthoDB" id="3021720at2759"/>
<feature type="region of interest" description="Disordered" evidence="1">
    <location>
        <begin position="200"/>
        <end position="262"/>
    </location>
</feature>
<feature type="compositionally biased region" description="Basic and acidic residues" evidence="1">
    <location>
        <begin position="81"/>
        <end position="95"/>
    </location>
</feature>
<evidence type="ECO:0000256" key="1">
    <source>
        <dbReference type="SAM" id="MobiDB-lite"/>
    </source>
</evidence>
<proteinExistence type="predicted"/>
<protein>
    <submittedName>
        <fullName evidence="2">Uncharacterized protein</fullName>
    </submittedName>
</protein>
<feature type="compositionally biased region" description="Basic and acidic residues" evidence="1">
    <location>
        <begin position="224"/>
        <end position="233"/>
    </location>
</feature>
<organism evidence="2 3">
    <name type="scientific">Cristinia sonorae</name>
    <dbReference type="NCBI Taxonomy" id="1940300"/>
    <lineage>
        <taxon>Eukaryota</taxon>
        <taxon>Fungi</taxon>
        <taxon>Dikarya</taxon>
        <taxon>Basidiomycota</taxon>
        <taxon>Agaricomycotina</taxon>
        <taxon>Agaricomycetes</taxon>
        <taxon>Agaricomycetidae</taxon>
        <taxon>Agaricales</taxon>
        <taxon>Pleurotineae</taxon>
        <taxon>Stephanosporaceae</taxon>
        <taxon>Cristinia</taxon>
    </lineage>
</organism>
<feature type="region of interest" description="Disordered" evidence="1">
    <location>
        <begin position="1"/>
        <end position="167"/>
    </location>
</feature>
<evidence type="ECO:0000313" key="2">
    <source>
        <dbReference type="EMBL" id="KAH8106924.1"/>
    </source>
</evidence>
<keyword evidence="3" id="KW-1185">Reference proteome</keyword>
<feature type="compositionally biased region" description="Low complexity" evidence="1">
    <location>
        <begin position="1"/>
        <end position="17"/>
    </location>
</feature>
<feature type="compositionally biased region" description="Low complexity" evidence="1">
    <location>
        <begin position="104"/>
        <end position="125"/>
    </location>
</feature>
<comment type="caution">
    <text evidence="2">The sequence shown here is derived from an EMBL/GenBank/DDBJ whole genome shotgun (WGS) entry which is preliminary data.</text>
</comment>
<dbReference type="Proteomes" id="UP000813824">
    <property type="component" value="Unassembled WGS sequence"/>
</dbReference>
<sequence>MYDYPRPSSPSATYYAAPPSPVKRHHHSRRSHSPVPRIATLLPNHHGEYSPNSRAADISRLLDPSYSSQSSSSSASSSRAYVDHRGEFHDPDYRDFPTYPHQNASRIRSTTTAATRKQRRTSASSHTYDRRPLTQPSAWDRVVDSDDDDESESESQTHFSPFQSTDSRARRNHHYSYYFGEIIPMSSSPTSIQENALGLDTTSPFEEEDAFEEPRKLRRSSRRRSGESKRAAEERDEEEAQTKERDSESIIESGGSDVPSCTHSLQRQWQSLSLRFRFGVFHAKQRLRRSIKH</sequence>
<accession>A0A8K0UYG5</accession>
<name>A0A8K0UYG5_9AGAR</name>
<evidence type="ECO:0000313" key="3">
    <source>
        <dbReference type="Proteomes" id="UP000813824"/>
    </source>
</evidence>
<dbReference type="AlphaFoldDB" id="A0A8K0UYG5"/>
<feature type="compositionally biased region" description="Basic residues" evidence="1">
    <location>
        <begin position="22"/>
        <end position="32"/>
    </location>
</feature>
<feature type="compositionally biased region" description="Low complexity" evidence="1">
    <location>
        <begin position="65"/>
        <end position="78"/>
    </location>
</feature>